<keyword evidence="5" id="KW-0539">Nucleus</keyword>
<dbReference type="Proteomes" id="UP000011116">
    <property type="component" value="Chromosome 6H"/>
</dbReference>
<dbReference type="GO" id="GO:0005634">
    <property type="term" value="C:nucleus"/>
    <property type="evidence" value="ECO:0007669"/>
    <property type="project" value="UniProtKB-SubCell"/>
</dbReference>
<evidence type="ECO:0000313" key="9">
    <source>
        <dbReference type="Proteomes" id="UP000011116"/>
    </source>
</evidence>
<dbReference type="GO" id="GO:0006355">
    <property type="term" value="P:regulation of DNA-templated transcription"/>
    <property type="evidence" value="ECO:0007669"/>
    <property type="project" value="InterPro"/>
</dbReference>
<dbReference type="SUPFAM" id="SSF101941">
    <property type="entry name" value="NAC domain"/>
    <property type="match status" value="1"/>
</dbReference>
<evidence type="ECO:0000313" key="8">
    <source>
        <dbReference type="EnsemblPlants" id="HORVU.MOREX.r3.6HG0613620.1"/>
    </source>
</evidence>
<dbReference type="Gene3D" id="2.170.150.80">
    <property type="entry name" value="NAC domain"/>
    <property type="match status" value="1"/>
</dbReference>
<dbReference type="GO" id="GO:0003677">
    <property type="term" value="F:DNA binding"/>
    <property type="evidence" value="ECO:0007669"/>
    <property type="project" value="UniProtKB-KW"/>
</dbReference>
<evidence type="ECO:0000256" key="3">
    <source>
        <dbReference type="ARBA" id="ARBA00023125"/>
    </source>
</evidence>
<keyword evidence="4" id="KW-0804">Transcription</keyword>
<evidence type="ECO:0000256" key="4">
    <source>
        <dbReference type="ARBA" id="ARBA00023163"/>
    </source>
</evidence>
<feature type="region of interest" description="Disordered" evidence="6">
    <location>
        <begin position="624"/>
        <end position="675"/>
    </location>
</feature>
<feature type="region of interest" description="Disordered" evidence="6">
    <location>
        <begin position="221"/>
        <end position="307"/>
    </location>
</feature>
<feature type="domain" description="NAC" evidence="7">
    <location>
        <begin position="50"/>
        <end position="221"/>
    </location>
</feature>
<feature type="compositionally biased region" description="Basic and acidic residues" evidence="6">
    <location>
        <begin position="630"/>
        <end position="643"/>
    </location>
</feature>
<dbReference type="InterPro" id="IPR036093">
    <property type="entry name" value="NAC_dom_sf"/>
</dbReference>
<keyword evidence="9" id="KW-1185">Reference proteome</keyword>
<dbReference type="PROSITE" id="PS51005">
    <property type="entry name" value="NAC"/>
    <property type="match status" value="1"/>
</dbReference>
<evidence type="ECO:0000256" key="1">
    <source>
        <dbReference type="ARBA" id="ARBA00004123"/>
    </source>
</evidence>
<dbReference type="InterPro" id="IPR003441">
    <property type="entry name" value="NAC-dom"/>
</dbReference>
<keyword evidence="2" id="KW-0805">Transcription regulation</keyword>
<protein>
    <recommendedName>
        <fullName evidence="7">NAC domain-containing protein</fullName>
    </recommendedName>
</protein>
<evidence type="ECO:0000256" key="5">
    <source>
        <dbReference type="ARBA" id="ARBA00023242"/>
    </source>
</evidence>
<reference evidence="9" key="1">
    <citation type="journal article" date="2012" name="Nature">
        <title>A physical, genetic and functional sequence assembly of the barley genome.</title>
        <authorList>
            <consortium name="The International Barley Genome Sequencing Consortium"/>
            <person name="Mayer K.F."/>
            <person name="Waugh R."/>
            <person name="Brown J.W."/>
            <person name="Schulman A."/>
            <person name="Langridge P."/>
            <person name="Platzer M."/>
            <person name="Fincher G.B."/>
            <person name="Muehlbauer G.J."/>
            <person name="Sato K."/>
            <person name="Close T.J."/>
            <person name="Wise R.P."/>
            <person name="Stein N."/>
        </authorList>
    </citation>
    <scope>NUCLEOTIDE SEQUENCE [LARGE SCALE GENOMIC DNA]</scope>
    <source>
        <strain evidence="9">cv. Morex</strain>
    </source>
</reference>
<evidence type="ECO:0000256" key="2">
    <source>
        <dbReference type="ARBA" id="ARBA00023015"/>
    </source>
</evidence>
<organism evidence="8 9">
    <name type="scientific">Hordeum vulgare subsp. vulgare</name>
    <name type="common">Domesticated barley</name>
    <dbReference type="NCBI Taxonomy" id="112509"/>
    <lineage>
        <taxon>Eukaryota</taxon>
        <taxon>Viridiplantae</taxon>
        <taxon>Streptophyta</taxon>
        <taxon>Embryophyta</taxon>
        <taxon>Tracheophyta</taxon>
        <taxon>Spermatophyta</taxon>
        <taxon>Magnoliopsida</taxon>
        <taxon>Liliopsida</taxon>
        <taxon>Poales</taxon>
        <taxon>Poaceae</taxon>
        <taxon>BOP clade</taxon>
        <taxon>Pooideae</taxon>
        <taxon>Triticodae</taxon>
        <taxon>Triticeae</taxon>
        <taxon>Hordeinae</taxon>
        <taxon>Hordeum</taxon>
    </lineage>
</organism>
<dbReference type="AlphaFoldDB" id="A0A8I7BHF0"/>
<accession>A0A8I7BHF0</accession>
<dbReference type="Gramene" id="HORVU.MOREX.r3.6HG0613620.1">
    <property type="protein sequence ID" value="HORVU.MOREX.r3.6HG0613620.1"/>
    <property type="gene ID" value="HORVU.MOREX.r3.6HG0613620"/>
</dbReference>
<dbReference type="Pfam" id="PF02365">
    <property type="entry name" value="NAM"/>
    <property type="match status" value="1"/>
</dbReference>
<dbReference type="EnsemblPlants" id="HORVU.MOREX.r3.6HG0613620.1">
    <property type="protein sequence ID" value="HORVU.MOREX.r3.6HG0613620.1"/>
    <property type="gene ID" value="HORVU.MOREX.r3.6HG0613620"/>
</dbReference>
<keyword evidence="3" id="KW-0238">DNA-binding</keyword>
<name>A0A8I7BHF0_HORVV</name>
<feature type="compositionally biased region" description="Acidic residues" evidence="6">
    <location>
        <begin position="241"/>
        <end position="250"/>
    </location>
</feature>
<reference evidence="8" key="2">
    <citation type="submission" date="2020-10" db="EMBL/GenBank/DDBJ databases">
        <authorList>
            <person name="Scholz U."/>
            <person name="Mascher M."/>
            <person name="Fiebig A."/>
        </authorList>
    </citation>
    <scope>NUCLEOTIDE SEQUENCE [LARGE SCALE GENOMIC DNA]</scope>
    <source>
        <strain evidence="8">cv. Morex</strain>
    </source>
</reference>
<reference evidence="8" key="3">
    <citation type="submission" date="2022-01" db="UniProtKB">
        <authorList>
            <consortium name="EnsemblPlants"/>
        </authorList>
    </citation>
    <scope>IDENTIFICATION</scope>
    <source>
        <strain evidence="8">subsp. vulgare</strain>
    </source>
</reference>
<evidence type="ECO:0000256" key="6">
    <source>
        <dbReference type="SAM" id="MobiDB-lite"/>
    </source>
</evidence>
<proteinExistence type="predicted"/>
<dbReference type="PANTHER" id="PTHR31719">
    <property type="entry name" value="NAC TRANSCRIPTION FACTOR 56"/>
    <property type="match status" value="1"/>
</dbReference>
<feature type="compositionally biased region" description="Pro residues" evidence="6">
    <location>
        <begin position="293"/>
        <end position="302"/>
    </location>
</feature>
<comment type="subcellular location">
    <subcellularLocation>
        <location evidence="1">Nucleus</location>
    </subcellularLocation>
</comment>
<dbReference type="PANTHER" id="PTHR31719:SF243">
    <property type="entry name" value="NAC DOMAIN-CONTAINING PROTEIN"/>
    <property type="match status" value="1"/>
</dbReference>
<sequence length="675" mass="73994">MAEEEGDGGEKTIVVGACDTEEEIVAGAETEEAMHGGGGEGGDALFQFLPPPGFRFAPTEDELIRYYLLPKLQGMAYVPNNAIIEDNAYQCHPDGLTRKYMDRGQGRNWYFLSPRERKYKNGDRPRRDTKDLLGRWKASTGKTDRGRDKGVKVKVAGDGTTKYWRSGLAYFHFQGREEKEKKSGWLMQEFTVPEYQIMLPKDGGPGGPTLDRYVMCRIYPAPKNKGNDDDDEAGPSNAEQVESDDEEETAELPPILSEKMAGKRPVSEARHLCSPAAAKKKRARYPNRLQIEPPAPPPPPPQDHGMQAPFRMPGYYDGSGQPMGYQAGAPMPLPLVPYNNAQVRVPRQQAAYNGQVSMMTPQPAAYNGQMPGTQQQGPYNGQMPMMTRQPAAYNGQMPLTQQYRPVGAPNNDGQVSMMTPQPAAYNGQMPGTQQPATYNGQMPMMTRQPAAYNGQTPVTQRQVAFNSQVRPPPYRPVGAPNNHGQNLTMMTRPSCPAGQAVNPPPVAPQMQRQPETDEMLEKRVVQQNLEEYLWMQQQELEMALMMREQQDWTMALMMQQQLDQHQPYPEANADCHHHAEGNDLYASVAAEAEHYGRSRAVPPATSGSPGEAAPVRAECAPVSTVVSAARSRDSNGGNHDRAEAAAVKASPGGSGGVSAEGGMADGPRPQHGSAQ</sequence>
<evidence type="ECO:0000259" key="7">
    <source>
        <dbReference type="PROSITE" id="PS51005"/>
    </source>
</evidence>